<name>A0A9P3LBX0_9APHY</name>
<comment type="subcellular location">
    <subcellularLocation>
        <location evidence="1">Nucleus</location>
    </subcellularLocation>
</comment>
<evidence type="ECO:0000256" key="5">
    <source>
        <dbReference type="ARBA" id="ARBA00023242"/>
    </source>
</evidence>
<dbReference type="InterPro" id="IPR050815">
    <property type="entry name" value="TF_fung"/>
</dbReference>
<keyword evidence="9" id="KW-1185">Reference proteome</keyword>
<dbReference type="InterPro" id="IPR036864">
    <property type="entry name" value="Zn2-C6_fun-type_DNA-bd_sf"/>
</dbReference>
<dbReference type="OrthoDB" id="39175at2759"/>
<evidence type="ECO:0000256" key="3">
    <source>
        <dbReference type="ARBA" id="ARBA00023015"/>
    </source>
</evidence>
<dbReference type="PANTHER" id="PTHR47338">
    <property type="entry name" value="ZN(II)2CYS6 TRANSCRIPTION FACTOR (EUROFUNG)-RELATED"/>
    <property type="match status" value="1"/>
</dbReference>
<dbReference type="PRINTS" id="PR00755">
    <property type="entry name" value="AFLATOXINBRP"/>
</dbReference>
<dbReference type="Proteomes" id="UP000703269">
    <property type="component" value="Unassembled WGS sequence"/>
</dbReference>
<dbReference type="PANTHER" id="PTHR47338:SF5">
    <property type="entry name" value="ZN(II)2CYS6 TRANSCRIPTION FACTOR (EUROFUNG)"/>
    <property type="match status" value="1"/>
</dbReference>
<evidence type="ECO:0000256" key="6">
    <source>
        <dbReference type="SAM" id="MobiDB-lite"/>
    </source>
</evidence>
<dbReference type="Gene3D" id="4.10.240.10">
    <property type="entry name" value="Zn(2)-C6 fungal-type DNA-binding domain"/>
    <property type="match status" value="1"/>
</dbReference>
<evidence type="ECO:0000313" key="9">
    <source>
        <dbReference type="Proteomes" id="UP000703269"/>
    </source>
</evidence>
<keyword evidence="4" id="KW-0804">Transcription</keyword>
<evidence type="ECO:0000313" key="8">
    <source>
        <dbReference type="EMBL" id="GJE88974.1"/>
    </source>
</evidence>
<feature type="domain" description="Zn(2)-C6 fungal-type" evidence="7">
    <location>
        <begin position="33"/>
        <end position="63"/>
    </location>
</feature>
<keyword evidence="5" id="KW-0539">Nucleus</keyword>
<dbReference type="SMART" id="SM00066">
    <property type="entry name" value="GAL4"/>
    <property type="match status" value="1"/>
</dbReference>
<reference evidence="8 9" key="1">
    <citation type="submission" date="2021-08" db="EMBL/GenBank/DDBJ databases">
        <title>Draft Genome Sequence of Phanerochaete sordida strain YK-624.</title>
        <authorList>
            <person name="Mori T."/>
            <person name="Dohra H."/>
            <person name="Suzuki T."/>
            <person name="Kawagishi H."/>
            <person name="Hirai H."/>
        </authorList>
    </citation>
    <scope>NUCLEOTIDE SEQUENCE [LARGE SCALE GENOMIC DNA]</scope>
    <source>
        <strain evidence="8 9">YK-624</strain>
    </source>
</reference>
<accession>A0A9P3LBX0</accession>
<dbReference type="InterPro" id="IPR001138">
    <property type="entry name" value="Zn2Cys6_DnaBD"/>
</dbReference>
<keyword evidence="3" id="KW-0805">Transcription regulation</keyword>
<dbReference type="GO" id="GO:0000981">
    <property type="term" value="F:DNA-binding transcription factor activity, RNA polymerase II-specific"/>
    <property type="evidence" value="ECO:0007669"/>
    <property type="project" value="InterPro"/>
</dbReference>
<proteinExistence type="predicted"/>
<organism evidence="8 9">
    <name type="scientific">Phanerochaete sordida</name>
    <dbReference type="NCBI Taxonomy" id="48140"/>
    <lineage>
        <taxon>Eukaryota</taxon>
        <taxon>Fungi</taxon>
        <taxon>Dikarya</taxon>
        <taxon>Basidiomycota</taxon>
        <taxon>Agaricomycotina</taxon>
        <taxon>Agaricomycetes</taxon>
        <taxon>Polyporales</taxon>
        <taxon>Phanerochaetaceae</taxon>
        <taxon>Phanerochaete</taxon>
    </lineage>
</organism>
<evidence type="ECO:0000256" key="2">
    <source>
        <dbReference type="ARBA" id="ARBA00022723"/>
    </source>
</evidence>
<dbReference type="Pfam" id="PF00172">
    <property type="entry name" value="Zn_clus"/>
    <property type="match status" value="1"/>
</dbReference>
<dbReference type="AlphaFoldDB" id="A0A9P3LBX0"/>
<feature type="compositionally biased region" description="Polar residues" evidence="6">
    <location>
        <begin position="1"/>
        <end position="16"/>
    </location>
</feature>
<dbReference type="GO" id="GO:0008270">
    <property type="term" value="F:zinc ion binding"/>
    <property type="evidence" value="ECO:0007669"/>
    <property type="project" value="InterPro"/>
</dbReference>
<dbReference type="GO" id="GO:0005634">
    <property type="term" value="C:nucleus"/>
    <property type="evidence" value="ECO:0007669"/>
    <property type="project" value="UniProtKB-SubCell"/>
</dbReference>
<protein>
    <submittedName>
        <fullName evidence="8">Zn(II)2Cys6 transcription factor</fullName>
    </submittedName>
</protein>
<feature type="region of interest" description="Disordered" evidence="6">
    <location>
        <begin position="1"/>
        <end position="24"/>
    </location>
</feature>
<sequence>MSSPPSSLHYGQSSFAVETHGTDERLPRRVPMACTSCRKRKVRCDGRKPGCVNCERRDVQCTYVSVADEQQGK</sequence>
<keyword evidence="2" id="KW-0479">Metal-binding</keyword>
<dbReference type="PROSITE" id="PS00463">
    <property type="entry name" value="ZN2_CY6_FUNGAL_1"/>
    <property type="match status" value="1"/>
</dbReference>
<dbReference type="PROSITE" id="PS50048">
    <property type="entry name" value="ZN2_CY6_FUNGAL_2"/>
    <property type="match status" value="1"/>
</dbReference>
<dbReference type="SUPFAM" id="SSF57701">
    <property type="entry name" value="Zn2/Cys6 DNA-binding domain"/>
    <property type="match status" value="1"/>
</dbReference>
<gene>
    <name evidence="8" type="ORF">PsYK624_050620</name>
</gene>
<evidence type="ECO:0000256" key="4">
    <source>
        <dbReference type="ARBA" id="ARBA00023163"/>
    </source>
</evidence>
<comment type="caution">
    <text evidence="8">The sequence shown here is derived from an EMBL/GenBank/DDBJ whole genome shotgun (WGS) entry which is preliminary data.</text>
</comment>
<evidence type="ECO:0000256" key="1">
    <source>
        <dbReference type="ARBA" id="ARBA00004123"/>
    </source>
</evidence>
<dbReference type="CDD" id="cd00067">
    <property type="entry name" value="GAL4"/>
    <property type="match status" value="1"/>
</dbReference>
<dbReference type="EMBL" id="BPQB01000011">
    <property type="protein sequence ID" value="GJE88974.1"/>
    <property type="molecule type" value="Genomic_DNA"/>
</dbReference>
<evidence type="ECO:0000259" key="7">
    <source>
        <dbReference type="PROSITE" id="PS50048"/>
    </source>
</evidence>